<sequence>MDWFHTLIGQSSSTIEWWQMTIRAMLVLVFAVAYIRIGGARMFGKHTVLDIVLGVVLGSNFSRALTGNAPFIPTMIASAALVAAHYGLARVARHVQIVENLVKGRRTKLGHDGELFADKMRETGVSEEDIEEAMRSYATEPDFSKIKEAYLERSGAITIIMYEDEEEEAEDEEQEQEH</sequence>
<dbReference type="InterPro" id="IPR007353">
    <property type="entry name" value="DUF421"/>
</dbReference>
<evidence type="ECO:0000313" key="9">
    <source>
        <dbReference type="EMBL" id="QDG54116.1"/>
    </source>
</evidence>
<comment type="subcellular location">
    <subcellularLocation>
        <location evidence="1">Cell membrane</location>
        <topology evidence="1">Multi-pass membrane protein</topology>
    </subcellularLocation>
</comment>
<evidence type="ECO:0000256" key="6">
    <source>
        <dbReference type="ARBA" id="ARBA00023136"/>
    </source>
</evidence>
<evidence type="ECO:0000256" key="4">
    <source>
        <dbReference type="ARBA" id="ARBA00022692"/>
    </source>
</evidence>
<dbReference type="EMBL" id="CP041186">
    <property type="protein sequence ID" value="QDG54116.1"/>
    <property type="molecule type" value="Genomic_DNA"/>
</dbReference>
<evidence type="ECO:0000256" key="3">
    <source>
        <dbReference type="ARBA" id="ARBA00022475"/>
    </source>
</evidence>
<dbReference type="OrthoDB" id="6538282at2"/>
<dbReference type="Proteomes" id="UP000315995">
    <property type="component" value="Chromosome"/>
</dbReference>
<evidence type="ECO:0000256" key="7">
    <source>
        <dbReference type="SAM" id="Phobius"/>
    </source>
</evidence>
<keyword evidence="5 7" id="KW-1133">Transmembrane helix</keyword>
<evidence type="ECO:0000256" key="2">
    <source>
        <dbReference type="ARBA" id="ARBA00006448"/>
    </source>
</evidence>
<accession>A0A4Y6Q0K8</accession>
<protein>
    <submittedName>
        <fullName evidence="9">DUF421 domain-containing protein</fullName>
    </submittedName>
</protein>
<feature type="domain" description="YetF C-terminal" evidence="8">
    <location>
        <begin position="94"/>
        <end position="167"/>
    </location>
</feature>
<evidence type="ECO:0000256" key="5">
    <source>
        <dbReference type="ARBA" id="ARBA00022989"/>
    </source>
</evidence>
<dbReference type="GO" id="GO:0005886">
    <property type="term" value="C:plasma membrane"/>
    <property type="evidence" value="ECO:0007669"/>
    <property type="project" value="UniProtKB-SubCell"/>
</dbReference>
<comment type="similarity">
    <text evidence="2">Belongs to the UPF0702 family.</text>
</comment>
<evidence type="ECO:0000259" key="8">
    <source>
        <dbReference type="Pfam" id="PF04239"/>
    </source>
</evidence>
<keyword evidence="3" id="KW-1003">Cell membrane</keyword>
<proteinExistence type="inferred from homology"/>
<evidence type="ECO:0000256" key="1">
    <source>
        <dbReference type="ARBA" id="ARBA00004651"/>
    </source>
</evidence>
<name>A0A4Y6Q0K8_PERCE</name>
<organism evidence="9 10">
    <name type="scientific">Persicimonas caeni</name>
    <dbReference type="NCBI Taxonomy" id="2292766"/>
    <lineage>
        <taxon>Bacteria</taxon>
        <taxon>Deltaproteobacteria</taxon>
        <taxon>Bradymonadales</taxon>
        <taxon>Bradymonadaceae</taxon>
        <taxon>Persicimonas</taxon>
    </lineage>
</organism>
<keyword evidence="4 7" id="KW-0812">Transmembrane</keyword>
<keyword evidence="10" id="KW-1185">Reference proteome</keyword>
<dbReference type="PANTHER" id="PTHR34582">
    <property type="entry name" value="UPF0702 TRANSMEMBRANE PROTEIN YCAP"/>
    <property type="match status" value="1"/>
</dbReference>
<dbReference type="Gene3D" id="3.30.240.20">
    <property type="entry name" value="bsu07140 like domains"/>
    <property type="match status" value="1"/>
</dbReference>
<keyword evidence="6 7" id="KW-0472">Membrane</keyword>
<evidence type="ECO:0000313" key="10">
    <source>
        <dbReference type="Proteomes" id="UP000315995"/>
    </source>
</evidence>
<dbReference type="InterPro" id="IPR023090">
    <property type="entry name" value="UPF0702_alpha/beta_dom_sf"/>
</dbReference>
<dbReference type="RefSeq" id="WP_141200561.1">
    <property type="nucleotide sequence ID" value="NZ_CP041186.1"/>
</dbReference>
<accession>A0A5B8YES5</accession>
<feature type="transmembrane region" description="Helical" evidence="7">
    <location>
        <begin position="17"/>
        <end position="35"/>
    </location>
</feature>
<gene>
    <name evidence="9" type="ORF">FIV42_26250</name>
</gene>
<dbReference type="Pfam" id="PF04239">
    <property type="entry name" value="DUF421"/>
    <property type="match status" value="1"/>
</dbReference>
<dbReference type="AlphaFoldDB" id="A0A4Y6Q0K8"/>
<dbReference type="PANTHER" id="PTHR34582:SF6">
    <property type="entry name" value="UPF0702 TRANSMEMBRANE PROTEIN YCAP"/>
    <property type="match status" value="1"/>
</dbReference>
<reference evidence="9 10" key="1">
    <citation type="submission" date="2019-06" db="EMBL/GenBank/DDBJ databases">
        <title>Persicimonas caeni gen. nov., sp. nov., a predatory bacterium isolated from solar saltern.</title>
        <authorList>
            <person name="Wang S."/>
        </authorList>
    </citation>
    <scope>NUCLEOTIDE SEQUENCE [LARGE SCALE GENOMIC DNA]</scope>
    <source>
        <strain evidence="9 10">YN101</strain>
    </source>
</reference>